<evidence type="ECO:0000313" key="2">
    <source>
        <dbReference type="Proteomes" id="UP001501759"/>
    </source>
</evidence>
<proteinExistence type="predicted"/>
<name>A0ABP9IYM9_9ACTN</name>
<comment type="caution">
    <text evidence="1">The sequence shown here is derived from an EMBL/GenBank/DDBJ whole genome shotgun (WGS) entry which is preliminary data.</text>
</comment>
<reference evidence="2" key="1">
    <citation type="journal article" date="2019" name="Int. J. Syst. Evol. Microbiol.">
        <title>The Global Catalogue of Microorganisms (GCM) 10K type strain sequencing project: providing services to taxonomists for standard genome sequencing and annotation.</title>
        <authorList>
            <consortium name="The Broad Institute Genomics Platform"/>
            <consortium name="The Broad Institute Genome Sequencing Center for Infectious Disease"/>
            <person name="Wu L."/>
            <person name="Ma J."/>
        </authorList>
    </citation>
    <scope>NUCLEOTIDE SEQUENCE [LARGE SCALE GENOMIC DNA]</scope>
    <source>
        <strain evidence="2">JCM 18409</strain>
    </source>
</reference>
<dbReference type="RefSeq" id="WP_345650300.1">
    <property type="nucleotide sequence ID" value="NZ_BAABKB010000013.1"/>
</dbReference>
<dbReference type="EMBL" id="BAABKB010000013">
    <property type="protein sequence ID" value="GAA5014802.1"/>
    <property type="molecule type" value="Genomic_DNA"/>
</dbReference>
<protein>
    <submittedName>
        <fullName evidence="1">Uncharacterized protein</fullName>
    </submittedName>
</protein>
<gene>
    <name evidence="1" type="ORF">GCM10023335_38850</name>
</gene>
<keyword evidence="2" id="KW-1185">Reference proteome</keyword>
<accession>A0ABP9IYM9</accession>
<sequence length="200" mass="21725">MSERLPESGDVRAHWASVFDLDARLPEMVFRTNQGDTLFCEFDALLTPDLWPALCAMAQWHGDRHVELLVLEAGDGTALMPALSLSVEASEDDYWDAIGFAPDGDALDSITIMANVVAVTGPSGMWGCWGERDPEVAVFQGFPDASARDAWGAAFGPFLGVDEALEAYLSPVFRGVVPDWYAVAMTNHYRDETGGFESSA</sequence>
<dbReference type="Proteomes" id="UP001501759">
    <property type="component" value="Unassembled WGS sequence"/>
</dbReference>
<organism evidence="1 2">
    <name type="scientific">Streptomyces siamensis</name>
    <dbReference type="NCBI Taxonomy" id="1274986"/>
    <lineage>
        <taxon>Bacteria</taxon>
        <taxon>Bacillati</taxon>
        <taxon>Actinomycetota</taxon>
        <taxon>Actinomycetes</taxon>
        <taxon>Kitasatosporales</taxon>
        <taxon>Streptomycetaceae</taxon>
        <taxon>Streptomyces</taxon>
    </lineage>
</organism>
<evidence type="ECO:0000313" key="1">
    <source>
        <dbReference type="EMBL" id="GAA5014802.1"/>
    </source>
</evidence>